<name>A0A0U3HXC3_9MICC</name>
<dbReference type="InterPro" id="IPR011990">
    <property type="entry name" value="TPR-like_helical_dom_sf"/>
</dbReference>
<reference evidence="5 7" key="2">
    <citation type="submission" date="2019-07" db="EMBL/GenBank/DDBJ databases">
        <title>Whole genome shotgun sequence of Kocuria flava NBRC 107626.</title>
        <authorList>
            <person name="Hosoyama A."/>
            <person name="Uohara A."/>
            <person name="Ohji S."/>
            <person name="Ichikawa N."/>
        </authorList>
    </citation>
    <scope>NUCLEOTIDE SEQUENCE [LARGE SCALE GENOMIC DNA]</scope>
    <source>
        <strain evidence="5 7">NBRC 107626</strain>
    </source>
</reference>
<dbReference type="InterPro" id="IPR005158">
    <property type="entry name" value="BTAD"/>
</dbReference>
<keyword evidence="7" id="KW-1185">Reference proteome</keyword>
<dbReference type="PANTHER" id="PTHR35807">
    <property type="entry name" value="TRANSCRIPTIONAL REGULATOR REDD-RELATED"/>
    <property type="match status" value="1"/>
</dbReference>
<evidence type="ECO:0000256" key="1">
    <source>
        <dbReference type="ARBA" id="ARBA00023015"/>
    </source>
</evidence>
<evidence type="ECO:0000259" key="3">
    <source>
        <dbReference type="SMART" id="SM01043"/>
    </source>
</evidence>
<keyword evidence="2" id="KW-0804">Transcription</keyword>
<dbReference type="Proteomes" id="UP000321155">
    <property type="component" value="Unassembled WGS sequence"/>
</dbReference>
<feature type="domain" description="Bacterial transcriptional activator" evidence="3">
    <location>
        <begin position="95"/>
        <end position="238"/>
    </location>
</feature>
<reference evidence="4 6" key="1">
    <citation type="submission" date="2015-11" db="EMBL/GenBank/DDBJ databases">
        <title>Complete Genome Sequence of Kocuria flava strain HO-9041.</title>
        <authorList>
            <person name="Zhou M."/>
            <person name="Dai J."/>
        </authorList>
    </citation>
    <scope>NUCLEOTIDE SEQUENCE [LARGE SCALE GENOMIC DNA]</scope>
    <source>
        <strain evidence="4 6">HO-9041</strain>
    </source>
</reference>
<dbReference type="PANTHER" id="PTHR35807:SF1">
    <property type="entry name" value="TRANSCRIPTIONAL REGULATOR REDD"/>
    <property type="match status" value="1"/>
</dbReference>
<proteinExistence type="predicted"/>
<dbReference type="InterPro" id="IPR036388">
    <property type="entry name" value="WH-like_DNA-bd_sf"/>
</dbReference>
<evidence type="ECO:0000313" key="4">
    <source>
        <dbReference type="EMBL" id="ALU40000.1"/>
    </source>
</evidence>
<keyword evidence="1" id="KW-0805">Transcription regulation</keyword>
<organism evidence="4 6">
    <name type="scientific">Kocuria flava</name>
    <dbReference type="NCBI Taxonomy" id="446860"/>
    <lineage>
        <taxon>Bacteria</taxon>
        <taxon>Bacillati</taxon>
        <taxon>Actinomycetota</taxon>
        <taxon>Actinomycetes</taxon>
        <taxon>Micrococcales</taxon>
        <taxon>Micrococcaceae</taxon>
        <taxon>Kocuria</taxon>
    </lineage>
</organism>
<dbReference type="Pfam" id="PF03704">
    <property type="entry name" value="BTAD"/>
    <property type="match status" value="1"/>
</dbReference>
<evidence type="ECO:0000313" key="6">
    <source>
        <dbReference type="Proteomes" id="UP000057181"/>
    </source>
</evidence>
<dbReference type="AlphaFoldDB" id="A0A0U3HXC3"/>
<dbReference type="STRING" id="446860.AS188_09875"/>
<accession>A0A0U3HXC3</accession>
<dbReference type="EMBL" id="CP013254">
    <property type="protein sequence ID" value="ALU40000.1"/>
    <property type="molecule type" value="Genomic_DNA"/>
</dbReference>
<evidence type="ECO:0000313" key="7">
    <source>
        <dbReference type="Proteomes" id="UP000321155"/>
    </source>
</evidence>
<dbReference type="Proteomes" id="UP000057181">
    <property type="component" value="Chromosome"/>
</dbReference>
<sequence>MDDDGAIELELLGRWRAGTGGHAVAVGPRQQRLLAALAVHGERSRRFLEGLLWPEDDEAHARGSLRAAVFALTRRLPGALECRGAGLALGPRVVVDLHGLRRELEEPAPEGPDAGRRAAAADRRLLAGCRAGLLPGWYDDWVLEEQERLGQQCVVVLERRAGQALALDDPYRALLLASAARDLDPLRESAVRALVRAHLALGNEAAAERACREHADALARELGAAPSPRLTGLVRTARGA</sequence>
<evidence type="ECO:0000313" key="5">
    <source>
        <dbReference type="EMBL" id="GEO91330.1"/>
    </source>
</evidence>
<dbReference type="EMBL" id="BJZR01000010">
    <property type="protein sequence ID" value="GEO91330.1"/>
    <property type="molecule type" value="Genomic_DNA"/>
</dbReference>
<dbReference type="Gene3D" id="1.25.40.10">
    <property type="entry name" value="Tetratricopeptide repeat domain"/>
    <property type="match status" value="1"/>
</dbReference>
<evidence type="ECO:0000256" key="2">
    <source>
        <dbReference type="ARBA" id="ARBA00023163"/>
    </source>
</evidence>
<dbReference type="Gene3D" id="1.10.10.10">
    <property type="entry name" value="Winged helix-like DNA-binding domain superfamily/Winged helix DNA-binding domain"/>
    <property type="match status" value="1"/>
</dbReference>
<dbReference type="OrthoDB" id="5509004at2"/>
<dbReference type="GO" id="GO:0003677">
    <property type="term" value="F:DNA binding"/>
    <property type="evidence" value="ECO:0007669"/>
    <property type="project" value="TreeGrafter"/>
</dbReference>
<dbReference type="KEGG" id="kfv:AS188_09875"/>
<dbReference type="InterPro" id="IPR051677">
    <property type="entry name" value="AfsR-DnrI-RedD_regulator"/>
</dbReference>
<dbReference type="SUPFAM" id="SSF48452">
    <property type="entry name" value="TPR-like"/>
    <property type="match status" value="1"/>
</dbReference>
<dbReference type="RefSeq" id="WP_058858706.1">
    <property type="nucleotide sequence ID" value="NZ_BJZR01000010.1"/>
</dbReference>
<dbReference type="GO" id="GO:0006355">
    <property type="term" value="P:regulation of DNA-templated transcription"/>
    <property type="evidence" value="ECO:0007669"/>
    <property type="project" value="TreeGrafter"/>
</dbReference>
<dbReference type="SMART" id="SM01043">
    <property type="entry name" value="BTAD"/>
    <property type="match status" value="1"/>
</dbReference>
<gene>
    <name evidence="4" type="ORF">AS188_09875</name>
    <name evidence="5" type="ORF">KFL01_06360</name>
</gene>
<protein>
    <recommendedName>
        <fullName evidence="3">Bacterial transcriptional activator domain-containing protein</fullName>
    </recommendedName>
</protein>